<dbReference type="Pfam" id="PF16575">
    <property type="entry name" value="CLP1_P"/>
    <property type="match status" value="1"/>
</dbReference>
<evidence type="ECO:0000256" key="3">
    <source>
        <dbReference type="ARBA" id="ARBA00022552"/>
    </source>
</evidence>
<dbReference type="GO" id="GO:0005730">
    <property type="term" value="C:nucleolus"/>
    <property type="evidence" value="ECO:0007669"/>
    <property type="project" value="UniProtKB-SubCell"/>
</dbReference>
<dbReference type="PANTHER" id="PTHR12755:SF3">
    <property type="entry name" value="POLYNUCLEOTIDE 5'-HYDROXYL-KINASE NOL9"/>
    <property type="match status" value="1"/>
</dbReference>
<evidence type="ECO:0000259" key="10">
    <source>
        <dbReference type="Pfam" id="PF25467"/>
    </source>
</evidence>
<dbReference type="Gene3D" id="3.40.50.300">
    <property type="entry name" value="P-loop containing nucleotide triphosphate hydrolases"/>
    <property type="match status" value="1"/>
</dbReference>
<comment type="caution">
    <text evidence="11">The sequence shown here is derived from an EMBL/GenBank/DDBJ whole genome shotgun (WGS) entry which is preliminary data.</text>
</comment>
<dbReference type="GO" id="GO:0016301">
    <property type="term" value="F:kinase activity"/>
    <property type="evidence" value="ECO:0007669"/>
    <property type="project" value="UniProtKB-KW"/>
</dbReference>
<dbReference type="GO" id="GO:0006364">
    <property type="term" value="P:rRNA processing"/>
    <property type="evidence" value="ECO:0007669"/>
    <property type="project" value="UniProtKB-KW"/>
</dbReference>
<comment type="subcellular location">
    <subcellularLocation>
        <location evidence="1">Nucleus</location>
        <location evidence="1">Nucleolus</location>
    </subcellularLocation>
</comment>
<protein>
    <submittedName>
        <fullName evidence="11">Uncharacterized protein</fullName>
    </submittedName>
</protein>
<keyword evidence="12" id="KW-1185">Reference proteome</keyword>
<evidence type="ECO:0000313" key="11">
    <source>
        <dbReference type="EMBL" id="KAL3771002.1"/>
    </source>
</evidence>
<evidence type="ECO:0000256" key="7">
    <source>
        <dbReference type="ARBA" id="ARBA00022840"/>
    </source>
</evidence>
<evidence type="ECO:0000256" key="4">
    <source>
        <dbReference type="ARBA" id="ARBA00022679"/>
    </source>
</evidence>
<accession>A0ABD3N598</accession>
<evidence type="ECO:0000256" key="1">
    <source>
        <dbReference type="ARBA" id="ARBA00004604"/>
    </source>
</evidence>
<keyword evidence="4" id="KW-0808">Transferase</keyword>
<dbReference type="GO" id="GO:0005524">
    <property type="term" value="F:ATP binding"/>
    <property type="evidence" value="ECO:0007669"/>
    <property type="project" value="UniProtKB-KW"/>
</dbReference>
<reference evidence="11 12" key="1">
    <citation type="submission" date="2024-10" db="EMBL/GenBank/DDBJ databases">
        <title>Updated reference genomes for cyclostephanoid diatoms.</title>
        <authorList>
            <person name="Roberts W.R."/>
            <person name="Alverson A.J."/>
        </authorList>
    </citation>
    <scope>NUCLEOTIDE SEQUENCE [LARGE SCALE GENOMIC DNA]</scope>
    <source>
        <strain evidence="11 12">AJA010-31</strain>
    </source>
</reference>
<dbReference type="InterPro" id="IPR045116">
    <property type="entry name" value="Clp1/Grc3"/>
</dbReference>
<evidence type="ECO:0000256" key="2">
    <source>
        <dbReference type="ARBA" id="ARBA00011003"/>
    </source>
</evidence>
<organism evidence="11 12">
    <name type="scientific">Cyclotella atomus</name>
    <dbReference type="NCBI Taxonomy" id="382360"/>
    <lineage>
        <taxon>Eukaryota</taxon>
        <taxon>Sar</taxon>
        <taxon>Stramenopiles</taxon>
        <taxon>Ochrophyta</taxon>
        <taxon>Bacillariophyta</taxon>
        <taxon>Coscinodiscophyceae</taxon>
        <taxon>Thalassiosirophycidae</taxon>
        <taxon>Stephanodiscales</taxon>
        <taxon>Stephanodiscaceae</taxon>
        <taxon>Cyclotella</taxon>
    </lineage>
</organism>
<evidence type="ECO:0000313" key="12">
    <source>
        <dbReference type="Proteomes" id="UP001530400"/>
    </source>
</evidence>
<dbReference type="InterPro" id="IPR032319">
    <property type="entry name" value="CLP1_P"/>
</dbReference>
<dbReference type="InterPro" id="IPR057570">
    <property type="entry name" value="NOL9_C"/>
</dbReference>
<evidence type="ECO:0000256" key="5">
    <source>
        <dbReference type="ARBA" id="ARBA00022741"/>
    </source>
</evidence>
<keyword evidence="6" id="KW-0418">Kinase</keyword>
<sequence length="1229" mass="132840">MSTPRPEERRLGLLQCPNAASRGWANASSEAQDDALDVLVDEPSLVQVAATVVDVDKRENEAVQIPDFCNIKAVDVTNGDLADASENKDISVETTEELEAVLNDGTEVNSDDATLGQVEKNSHTDTFSYSVASVATDDAERPRKRPRANEEEHVDADANIAVELASNNGDVLMEGTSEIANTTDEVIARPLTEGTPTQAETITPTQPTPEDANANPLNVSLEYESVCSCNHCASQHSKDEQGADTGAKSKCVNEKGQLLTITYRCGNELQCIALGSISGTAKLEVMSDTLAAVDKDLALDVFGYRLSESNPNIMQINRPDWMNALPLTLICPASDGVNKTLKVRIKSLHDGSSEQSTEDSYYGAHPEESYKLNIHSSIRNDNRNIALNERRNGVIFISDPWRITADKIVNAVRSADAPLSTKNASVDEATTSSLLSNHNRVLVCGAKGVGKSTYLRYITNRMLSTTYQQVAVLDLDSGQPELSPPGLLTLSILSKPIVADPPMHMNCTGSGRIDNNKVSMAAENDDIVDHLVSSYFFGDITSKSDPDTYIHIANKLMNKYQELIASKEEYSSLPLVVNTDGWVKGLGYEILSAVVGICKAAHIVQILGNTKAKSFDMTSFHTTNGDNTMSGTTVHTIQSFDDFSNPLLEDGSKRCSLDSQSVGTGTLLATASDHRSHRICAYFLKGCDNMSRLRSGIAGDDTSIQFHKEKGLVDPSNVIGLTLASMLPYAVPFHAVKLYPPSGLLDSLTELGQMWGVRGDIASNDVLDSLSGAIVGLCYEPDASDSPSIVNCNAGCGVPVLPCAGLGIIRSIDTIRRIFYVLTPVHPQLLPRVTSFVGGNIGLPLECVYRGIYSDSFLYMSFGQVASNPGLGSEKELTVGITERLNYIADPPFVTRKLGSKTGKGGKGACKRHTMPKDTEVCKKKNPDDGLQDLIIAAPDPNLGAAAIGRCAAALQSSGYSEYDFENYSKWIHDDTTMMLADTGFWKGVDGIREYVQTALTPGPCESKPFLSNVFGVNGTASLLPITAVGDACTLLTTTKVTFQNRCLFPGDLDTIMGLRYSFNIVDDTSSAQATIHMKRIDIYTPPGMLGFIATQLKSEEYAKAMCQTMMTSCPETFEYNCYNAPGETFGIDKCVGELLSLPATDNDGPSFNGKSFACRFLHSIFARTNENHCGHTSFDPQYDSKCFTKCQQAAGVTNADMFHPIELGFLAGEAAKHGLPVEQWKYVE</sequence>
<proteinExistence type="inferred from homology"/>
<dbReference type="Proteomes" id="UP001530400">
    <property type="component" value="Unassembled WGS sequence"/>
</dbReference>
<dbReference type="EMBL" id="JALLPJ020001296">
    <property type="protein sequence ID" value="KAL3771002.1"/>
    <property type="molecule type" value="Genomic_DNA"/>
</dbReference>
<keyword evidence="5" id="KW-0547">Nucleotide-binding</keyword>
<feature type="domain" description="NOL9 C-terminal" evidence="10">
    <location>
        <begin position="760"/>
        <end position="844"/>
    </location>
</feature>
<name>A0ABD3N598_9STRA</name>
<dbReference type="PANTHER" id="PTHR12755">
    <property type="entry name" value="CLEAVAGE/POLYADENYLATION FACTOR IA SUBUNIT CLP1P"/>
    <property type="match status" value="1"/>
</dbReference>
<dbReference type="InterPro" id="IPR027417">
    <property type="entry name" value="P-loop_NTPase"/>
</dbReference>
<dbReference type="SUPFAM" id="SSF52540">
    <property type="entry name" value="P-loop containing nucleoside triphosphate hydrolases"/>
    <property type="match status" value="1"/>
</dbReference>
<evidence type="ECO:0000256" key="8">
    <source>
        <dbReference type="ARBA" id="ARBA00023242"/>
    </source>
</evidence>
<gene>
    <name evidence="11" type="ORF">ACHAWO_003317</name>
</gene>
<dbReference type="AlphaFoldDB" id="A0ABD3N598"/>
<dbReference type="Pfam" id="PF25467">
    <property type="entry name" value="NOL9_C"/>
    <property type="match status" value="1"/>
</dbReference>
<feature type="domain" description="Clp1 P-loop" evidence="9">
    <location>
        <begin position="445"/>
        <end position="606"/>
    </location>
</feature>
<comment type="similarity">
    <text evidence="2">Belongs to the Clp1 family. NOL9/GRC3 subfamily.</text>
</comment>
<evidence type="ECO:0000256" key="6">
    <source>
        <dbReference type="ARBA" id="ARBA00022777"/>
    </source>
</evidence>
<evidence type="ECO:0000259" key="9">
    <source>
        <dbReference type="Pfam" id="PF16575"/>
    </source>
</evidence>
<keyword evidence="3" id="KW-0698">rRNA processing</keyword>
<keyword evidence="7" id="KW-0067">ATP-binding</keyword>
<keyword evidence="8" id="KW-0539">Nucleus</keyword>